<reference evidence="6 7" key="1">
    <citation type="journal article" date="2018" name="Mol. Plant">
        <title>The genome of Artemisia annua provides insight into the evolution of Asteraceae family and artemisinin biosynthesis.</title>
        <authorList>
            <person name="Shen Q."/>
            <person name="Zhang L."/>
            <person name="Liao Z."/>
            <person name="Wang S."/>
            <person name="Yan T."/>
            <person name="Shi P."/>
            <person name="Liu M."/>
            <person name="Fu X."/>
            <person name="Pan Q."/>
            <person name="Wang Y."/>
            <person name="Lv Z."/>
            <person name="Lu X."/>
            <person name="Zhang F."/>
            <person name="Jiang W."/>
            <person name="Ma Y."/>
            <person name="Chen M."/>
            <person name="Hao X."/>
            <person name="Li L."/>
            <person name="Tang Y."/>
            <person name="Lv G."/>
            <person name="Zhou Y."/>
            <person name="Sun X."/>
            <person name="Brodelius P.E."/>
            <person name="Rose J.K.C."/>
            <person name="Tang K."/>
        </authorList>
    </citation>
    <scope>NUCLEOTIDE SEQUENCE [LARGE SCALE GENOMIC DNA]</scope>
    <source>
        <strain evidence="7">cv. Huhao1</strain>
        <tissue evidence="6">Leaf</tissue>
    </source>
</reference>
<accession>A0A2U1NDT1</accession>
<evidence type="ECO:0000256" key="2">
    <source>
        <dbReference type="ARBA" id="ARBA00010199"/>
    </source>
</evidence>
<comment type="similarity">
    <text evidence="2">Belongs to the multi antimicrobial extrusion (MATE) (TC 2.A.66.1) family.</text>
</comment>
<dbReference type="STRING" id="35608.A0A2U1NDT1"/>
<evidence type="ECO:0000256" key="4">
    <source>
        <dbReference type="ARBA" id="ARBA00022989"/>
    </source>
</evidence>
<protein>
    <submittedName>
        <fullName evidence="6">Multi antimicrobial extrusion protein</fullName>
    </submittedName>
</protein>
<gene>
    <name evidence="6" type="ORF">CTI12_AA278920</name>
</gene>
<keyword evidence="7" id="KW-1185">Reference proteome</keyword>
<dbReference type="AlphaFoldDB" id="A0A2U1NDT1"/>
<keyword evidence="3" id="KW-0812">Transmembrane</keyword>
<evidence type="ECO:0000313" key="6">
    <source>
        <dbReference type="EMBL" id="PWA71610.1"/>
    </source>
</evidence>
<keyword evidence="4" id="KW-1133">Transmembrane helix</keyword>
<dbReference type="Proteomes" id="UP000245207">
    <property type="component" value="Unassembled WGS sequence"/>
</dbReference>
<evidence type="ECO:0000256" key="1">
    <source>
        <dbReference type="ARBA" id="ARBA00004141"/>
    </source>
</evidence>
<evidence type="ECO:0000256" key="5">
    <source>
        <dbReference type="ARBA" id="ARBA00023136"/>
    </source>
</evidence>
<dbReference type="GO" id="GO:0015137">
    <property type="term" value="F:citrate transmembrane transporter activity"/>
    <property type="evidence" value="ECO:0007669"/>
    <property type="project" value="TreeGrafter"/>
</dbReference>
<proteinExistence type="inferred from homology"/>
<dbReference type="EMBL" id="PKPP01003052">
    <property type="protein sequence ID" value="PWA71610.1"/>
    <property type="molecule type" value="Genomic_DNA"/>
</dbReference>
<sequence>MVRRLVLKMDSLGKEILTIGVPAAMAFAADPVASLIDTAFIGHIDVTELNKSSQLQSYPVLHQQNPCLSAGTSAEATISRNIVLSAETPISRIIDNFP</sequence>
<dbReference type="PANTHER" id="PTHR42893:SF11">
    <property type="entry name" value="PROTEIN DETOXIFICATION 43"/>
    <property type="match status" value="1"/>
</dbReference>
<evidence type="ECO:0000313" key="7">
    <source>
        <dbReference type="Proteomes" id="UP000245207"/>
    </source>
</evidence>
<organism evidence="6 7">
    <name type="scientific">Artemisia annua</name>
    <name type="common">Sweet wormwood</name>
    <dbReference type="NCBI Taxonomy" id="35608"/>
    <lineage>
        <taxon>Eukaryota</taxon>
        <taxon>Viridiplantae</taxon>
        <taxon>Streptophyta</taxon>
        <taxon>Embryophyta</taxon>
        <taxon>Tracheophyta</taxon>
        <taxon>Spermatophyta</taxon>
        <taxon>Magnoliopsida</taxon>
        <taxon>eudicotyledons</taxon>
        <taxon>Gunneridae</taxon>
        <taxon>Pentapetalae</taxon>
        <taxon>asterids</taxon>
        <taxon>campanulids</taxon>
        <taxon>Asterales</taxon>
        <taxon>Asteraceae</taxon>
        <taxon>Asteroideae</taxon>
        <taxon>Anthemideae</taxon>
        <taxon>Artemisiinae</taxon>
        <taxon>Artemisia</taxon>
    </lineage>
</organism>
<dbReference type="PANTHER" id="PTHR42893">
    <property type="entry name" value="PROTEIN DETOXIFICATION 44, CHLOROPLASTIC-RELATED"/>
    <property type="match status" value="1"/>
</dbReference>
<keyword evidence="5" id="KW-0472">Membrane</keyword>
<evidence type="ECO:0000256" key="3">
    <source>
        <dbReference type="ARBA" id="ARBA00022692"/>
    </source>
</evidence>
<comment type="caution">
    <text evidence="6">The sequence shown here is derived from an EMBL/GenBank/DDBJ whole genome shotgun (WGS) entry which is preliminary data.</text>
</comment>
<name>A0A2U1NDT1_ARTAN</name>
<dbReference type="GO" id="GO:0016020">
    <property type="term" value="C:membrane"/>
    <property type="evidence" value="ECO:0007669"/>
    <property type="project" value="UniProtKB-SubCell"/>
</dbReference>
<comment type="subcellular location">
    <subcellularLocation>
        <location evidence="1">Membrane</location>
        <topology evidence="1">Multi-pass membrane protein</topology>
    </subcellularLocation>
</comment>
<dbReference type="InterPro" id="IPR044644">
    <property type="entry name" value="DinF-like"/>
</dbReference>